<sequence>MFMRLSCFLVARMVRSTALLALFSRAADSLLAQRCFMADNKTVSPEETSPVEAAEAALDRLAAKLAPPSIGAQIRRLLPKIENAIEAGATHEQILETLRESGIEMTIATFRSALYRARKKRDREQTGQQRGSRERSSGGGSSGDSSPSDGEQRLKGASKAEPGARSGADARQETRDPLAVPKRPKSFDWDPTARPEVTFINKDDDKVDTDP</sequence>
<reference evidence="3 4" key="1">
    <citation type="submission" date="2011-09" db="EMBL/GenBank/DDBJ databases">
        <title>Complete sequence of plasmid of Thioflavicoccus mobilis 8321.</title>
        <authorList>
            <consortium name="US DOE Joint Genome Institute"/>
            <person name="Lucas S."/>
            <person name="Han J."/>
            <person name="Lapidus A."/>
            <person name="Cheng J.-F."/>
            <person name="Goodwin L."/>
            <person name="Pitluck S."/>
            <person name="Peters L."/>
            <person name="Ovchinnikova G."/>
            <person name="Lu M."/>
            <person name="Detter J.C."/>
            <person name="Han C."/>
            <person name="Tapia R."/>
            <person name="Land M."/>
            <person name="Hauser L."/>
            <person name="Kyrpides N."/>
            <person name="Ivanova N."/>
            <person name="Pagani I."/>
            <person name="Vogl K."/>
            <person name="Liu Z."/>
            <person name="Imhoff J."/>
            <person name="Thiel V."/>
            <person name="Frigaard N.-U."/>
            <person name="Bryant D."/>
            <person name="Woyke T."/>
        </authorList>
    </citation>
    <scope>NUCLEOTIDE SEQUENCE [LARGE SCALE GENOMIC DNA]</scope>
    <source>
        <strain evidence="3 4">8321</strain>
        <plasmid evidence="4">Plasmid pTHIMO01</plasmid>
    </source>
</reference>
<keyword evidence="4" id="KW-1185">Reference proteome</keyword>
<evidence type="ECO:0000256" key="2">
    <source>
        <dbReference type="SAM" id="SignalP"/>
    </source>
</evidence>
<dbReference type="OrthoDB" id="367299at2"/>
<dbReference type="EMBL" id="CP003052">
    <property type="protein sequence ID" value="AGA92377.1"/>
    <property type="molecule type" value="Genomic_DNA"/>
</dbReference>
<proteinExistence type="predicted"/>
<dbReference type="AlphaFoldDB" id="L0H2T4"/>
<feature type="chain" id="PRO_5003943590" evidence="2">
    <location>
        <begin position="27"/>
        <end position="211"/>
    </location>
</feature>
<organism evidence="3 4">
    <name type="scientific">Thioflavicoccus mobilis 8321</name>
    <dbReference type="NCBI Taxonomy" id="765912"/>
    <lineage>
        <taxon>Bacteria</taxon>
        <taxon>Pseudomonadati</taxon>
        <taxon>Pseudomonadota</taxon>
        <taxon>Gammaproteobacteria</taxon>
        <taxon>Chromatiales</taxon>
        <taxon>Chromatiaceae</taxon>
        <taxon>Thioflavicoccus</taxon>
    </lineage>
</organism>
<evidence type="ECO:0000256" key="1">
    <source>
        <dbReference type="SAM" id="MobiDB-lite"/>
    </source>
</evidence>
<keyword evidence="3" id="KW-0614">Plasmid</keyword>
<feature type="region of interest" description="Disordered" evidence="1">
    <location>
        <begin position="117"/>
        <end position="211"/>
    </location>
</feature>
<feature type="compositionally biased region" description="Basic and acidic residues" evidence="1">
    <location>
        <begin position="201"/>
        <end position="211"/>
    </location>
</feature>
<feature type="signal peptide" evidence="2">
    <location>
        <begin position="1"/>
        <end position="26"/>
    </location>
</feature>
<accession>L0H2T4</accession>
<evidence type="ECO:0000313" key="3">
    <source>
        <dbReference type="EMBL" id="AGA92377.1"/>
    </source>
</evidence>
<dbReference type="Proteomes" id="UP000010816">
    <property type="component" value="Plasmid pTHIMO01"/>
</dbReference>
<geneLocation type="plasmid" evidence="3 4">
    <name>pTHIMO01</name>
</geneLocation>
<name>L0H2T4_9GAMM</name>
<gene>
    <name evidence="3" type="ORF">Thimo_3725</name>
</gene>
<evidence type="ECO:0000313" key="4">
    <source>
        <dbReference type="Proteomes" id="UP000010816"/>
    </source>
</evidence>
<keyword evidence="2" id="KW-0732">Signal</keyword>
<dbReference type="HOGENOM" id="CLU_1304401_0_0_6"/>
<protein>
    <submittedName>
        <fullName evidence="3">Uncharacterized protein</fullName>
    </submittedName>
</protein>
<dbReference type="KEGG" id="tmb:Thimo_3725"/>